<dbReference type="PANTHER" id="PTHR42973">
    <property type="entry name" value="BINDING OXIDOREDUCTASE, PUTATIVE (AFU_ORTHOLOGUE AFUA_1G17690)-RELATED"/>
    <property type="match status" value="1"/>
</dbReference>
<dbReference type="Gene3D" id="3.30.465.10">
    <property type="match status" value="1"/>
</dbReference>
<evidence type="ECO:0000256" key="1">
    <source>
        <dbReference type="ARBA" id="ARBA00005466"/>
    </source>
</evidence>
<evidence type="ECO:0000256" key="5">
    <source>
        <dbReference type="SAM" id="MobiDB-lite"/>
    </source>
</evidence>
<dbReference type="InterPro" id="IPR016167">
    <property type="entry name" value="FAD-bd_PCMH_sub1"/>
</dbReference>
<dbReference type="Pfam" id="PF01565">
    <property type="entry name" value="FAD_binding_4"/>
    <property type="match status" value="1"/>
</dbReference>
<dbReference type="AlphaFoldDB" id="A0A2K0SWX9"/>
<name>A0A2K0SWX9_9HYPO</name>
<dbReference type="SUPFAM" id="SSF56176">
    <property type="entry name" value="FAD-binding/transporter-associated domain-like"/>
    <property type="match status" value="1"/>
</dbReference>
<dbReference type="SUPFAM" id="SSF55103">
    <property type="entry name" value="FAD-linked oxidases, C-terminal domain"/>
    <property type="match status" value="1"/>
</dbReference>
<dbReference type="Gene3D" id="3.40.462.20">
    <property type="match status" value="1"/>
</dbReference>
<reference evidence="7 8" key="1">
    <citation type="submission" date="2017-02" db="EMBL/GenBank/DDBJ databases">
        <title>Genomes of Trichoderma spp. with biocontrol activity.</title>
        <authorList>
            <person name="Gardiner D."/>
            <person name="Kazan K."/>
            <person name="Vos C."/>
            <person name="Harvey P."/>
        </authorList>
    </citation>
    <scope>NUCLEOTIDE SEQUENCE [LARGE SCALE GENOMIC DNA]</scope>
    <source>
        <strain evidence="7 8">A5MH</strain>
    </source>
</reference>
<dbReference type="OrthoDB" id="407275at2759"/>
<dbReference type="Gene3D" id="3.30.43.10">
    <property type="entry name" value="Uridine Diphospho-n-acetylenolpyruvylglucosamine Reductase, domain 2"/>
    <property type="match status" value="1"/>
</dbReference>
<dbReference type="GO" id="GO:0016491">
    <property type="term" value="F:oxidoreductase activity"/>
    <property type="evidence" value="ECO:0007669"/>
    <property type="project" value="UniProtKB-KW"/>
</dbReference>
<evidence type="ECO:0000313" key="7">
    <source>
        <dbReference type="EMBL" id="PNP37781.1"/>
    </source>
</evidence>
<sequence>MTSITSGPEFHTDPPPGASSTSSIEQDAPALLGLHREAPNLRIYTASSINYEALNRINDRSVTTLPVATVRPTDEAEISTAVRYISQNGLTLAIRNSGVDQGGRSRAFGPKDVSLDVRSVDKMILSADRQHVTVEGGVSSERLLKFLDEHGLATPTPLSLVVGYVGFACGGGYSSWNGTMGMAADNILGGRVVLADGRIMDTDDADCDPDLLWTLRGGGAGVVGVVSCLRVRVHRRPTLLGGLVGFPQKEAAQVTERLANLYAWKKPGKLVADVGIVHPPGGEGLFFFLPAWALEEDKSDLDEAKDYLERMLSLGTVVVNTVQETTPYGFTMSIKNPELFAELVFFRKTVSVPVWSKELGRILSEPLPNSTSIVVIHDRHGTGTRGSGSTLVTNGAFSNREPHVMLGIFAAAPPDDEEGLKNCDAWVNKVSDGINAAGLAMPHKYLNFCSPHKGDGLHYYGADGLARIRSIKSRLDPLNLFAKSTPDLA</sequence>
<comment type="caution">
    <text evidence="7">The sequence shown here is derived from an EMBL/GenBank/DDBJ whole genome shotgun (WGS) entry which is preliminary data.</text>
</comment>
<dbReference type="PROSITE" id="PS51387">
    <property type="entry name" value="FAD_PCMH"/>
    <property type="match status" value="1"/>
</dbReference>
<dbReference type="InterPro" id="IPR006094">
    <property type="entry name" value="Oxid_FAD_bind_N"/>
</dbReference>
<keyword evidence="3" id="KW-0274">FAD</keyword>
<organism evidence="7 8">
    <name type="scientific">Trichoderma gamsii</name>
    <dbReference type="NCBI Taxonomy" id="398673"/>
    <lineage>
        <taxon>Eukaryota</taxon>
        <taxon>Fungi</taxon>
        <taxon>Dikarya</taxon>
        <taxon>Ascomycota</taxon>
        <taxon>Pezizomycotina</taxon>
        <taxon>Sordariomycetes</taxon>
        <taxon>Hypocreomycetidae</taxon>
        <taxon>Hypocreales</taxon>
        <taxon>Hypocreaceae</taxon>
        <taxon>Trichoderma</taxon>
    </lineage>
</organism>
<dbReference type="EMBL" id="MTYH01000127">
    <property type="protein sequence ID" value="PNP37781.1"/>
    <property type="molecule type" value="Genomic_DNA"/>
</dbReference>
<dbReference type="InterPro" id="IPR050416">
    <property type="entry name" value="FAD-linked_Oxidoreductase"/>
</dbReference>
<evidence type="ECO:0000256" key="3">
    <source>
        <dbReference type="ARBA" id="ARBA00022827"/>
    </source>
</evidence>
<feature type="region of interest" description="Disordered" evidence="5">
    <location>
        <begin position="1"/>
        <end position="24"/>
    </location>
</feature>
<accession>A0A2K0SWX9</accession>
<dbReference type="PANTHER" id="PTHR42973:SF7">
    <property type="entry name" value="FAD-BINDING PCMH-TYPE DOMAIN-CONTAINING PROTEIN"/>
    <property type="match status" value="1"/>
</dbReference>
<evidence type="ECO:0000256" key="4">
    <source>
        <dbReference type="ARBA" id="ARBA00023002"/>
    </source>
</evidence>
<protein>
    <recommendedName>
        <fullName evidence="6">FAD-binding PCMH-type domain-containing protein</fullName>
    </recommendedName>
</protein>
<dbReference type="Proteomes" id="UP000236546">
    <property type="component" value="Unassembled WGS sequence"/>
</dbReference>
<evidence type="ECO:0000259" key="6">
    <source>
        <dbReference type="PROSITE" id="PS51387"/>
    </source>
</evidence>
<dbReference type="InterPro" id="IPR016169">
    <property type="entry name" value="FAD-bd_PCMH_sub2"/>
</dbReference>
<dbReference type="GO" id="GO:0071949">
    <property type="term" value="F:FAD binding"/>
    <property type="evidence" value="ECO:0007669"/>
    <property type="project" value="InterPro"/>
</dbReference>
<feature type="domain" description="FAD-binding PCMH-type" evidence="6">
    <location>
        <begin position="62"/>
        <end position="236"/>
    </location>
</feature>
<keyword evidence="2" id="KW-0285">Flavoprotein</keyword>
<gene>
    <name evidence="7" type="ORF">TGAMA5MH_10266</name>
</gene>
<comment type="similarity">
    <text evidence="1">Belongs to the oxygen-dependent FAD-linked oxidoreductase family.</text>
</comment>
<dbReference type="InterPro" id="IPR016166">
    <property type="entry name" value="FAD-bd_PCMH"/>
</dbReference>
<dbReference type="InterPro" id="IPR016164">
    <property type="entry name" value="FAD-linked_Oxase-like_C"/>
</dbReference>
<proteinExistence type="inferred from homology"/>
<keyword evidence="4" id="KW-0560">Oxidoreductase</keyword>
<evidence type="ECO:0000256" key="2">
    <source>
        <dbReference type="ARBA" id="ARBA00022630"/>
    </source>
</evidence>
<evidence type="ECO:0000313" key="8">
    <source>
        <dbReference type="Proteomes" id="UP000236546"/>
    </source>
</evidence>
<dbReference type="InterPro" id="IPR036318">
    <property type="entry name" value="FAD-bd_PCMH-like_sf"/>
</dbReference>